<protein>
    <submittedName>
        <fullName evidence="2">Uncharacterized protein</fullName>
    </submittedName>
</protein>
<name>A0A5E6MJK2_9BACT</name>
<comment type="caution">
    <text evidence="2">The sequence shown here is derived from an EMBL/GenBank/DDBJ whole genome shotgun (WGS) entry which is preliminary data.</text>
</comment>
<dbReference type="RefSeq" id="WP_142525055.1">
    <property type="nucleotide sequence ID" value="NZ_CABFUZ020000109.1"/>
</dbReference>
<sequence length="196" mass="21473">MGEYARPIEVRGGKGGGELRAPQMGPLSSTSTGPDYAGASLGSALGQLASGQQSPDEGAKLGPIGQVRQAAQAVTAKAVEGLRSVGEEARKMERNLQQAVGEGLAELRQRALEIFTTRYRPSGFEVERQQRDFERSKLSFHQMLETGRLAKRQTEHALPPLETEGLPRQPHPARLPEQQQEQKRQIVREGRNLGDR</sequence>
<keyword evidence="3" id="KW-1185">Reference proteome</keyword>
<dbReference type="EMBL" id="CABFUZ020000109">
    <property type="protein sequence ID" value="VVM06247.1"/>
    <property type="molecule type" value="Genomic_DNA"/>
</dbReference>
<organism evidence="2 3">
    <name type="scientific">Methylacidimicrobium cyclopophantes</name>
    <dbReference type="NCBI Taxonomy" id="1041766"/>
    <lineage>
        <taxon>Bacteria</taxon>
        <taxon>Pseudomonadati</taxon>
        <taxon>Verrucomicrobiota</taxon>
        <taxon>Methylacidimicrobium</taxon>
    </lineage>
</organism>
<dbReference type="OrthoDB" id="9882500at2"/>
<feature type="compositionally biased region" description="Basic and acidic residues" evidence="1">
    <location>
        <begin position="1"/>
        <end position="12"/>
    </location>
</feature>
<gene>
    <name evidence="2" type="ORF">MAMC_01010</name>
</gene>
<feature type="compositionally biased region" description="Basic and acidic residues" evidence="1">
    <location>
        <begin position="180"/>
        <end position="196"/>
    </location>
</feature>
<feature type="region of interest" description="Disordered" evidence="1">
    <location>
        <begin position="147"/>
        <end position="196"/>
    </location>
</feature>
<accession>A0A5E6MJK2</accession>
<dbReference type="Proteomes" id="UP000381693">
    <property type="component" value="Unassembled WGS sequence"/>
</dbReference>
<feature type="region of interest" description="Disordered" evidence="1">
    <location>
        <begin position="1"/>
        <end position="41"/>
    </location>
</feature>
<evidence type="ECO:0000313" key="3">
    <source>
        <dbReference type="Proteomes" id="UP000381693"/>
    </source>
</evidence>
<evidence type="ECO:0000256" key="1">
    <source>
        <dbReference type="SAM" id="MobiDB-lite"/>
    </source>
</evidence>
<reference evidence="2" key="1">
    <citation type="submission" date="2019-09" db="EMBL/GenBank/DDBJ databases">
        <authorList>
            <person name="Cremers G."/>
        </authorList>
    </citation>
    <scope>NUCLEOTIDE SEQUENCE [LARGE SCALE GENOMIC DNA]</scope>
    <source>
        <strain evidence="2">3B</strain>
    </source>
</reference>
<dbReference type="AlphaFoldDB" id="A0A5E6MJK2"/>
<proteinExistence type="predicted"/>
<evidence type="ECO:0000313" key="2">
    <source>
        <dbReference type="EMBL" id="VVM06247.1"/>
    </source>
</evidence>